<organism evidence="1">
    <name type="scientific">gut metagenome</name>
    <dbReference type="NCBI Taxonomy" id="749906"/>
    <lineage>
        <taxon>unclassified sequences</taxon>
        <taxon>metagenomes</taxon>
        <taxon>organismal metagenomes</taxon>
    </lineage>
</organism>
<evidence type="ECO:0000313" key="1">
    <source>
        <dbReference type="EMBL" id="EJW97329.1"/>
    </source>
</evidence>
<dbReference type="EMBL" id="AMCI01004824">
    <property type="protein sequence ID" value="EJW97329.1"/>
    <property type="molecule type" value="Genomic_DNA"/>
</dbReference>
<comment type="caution">
    <text evidence="1">The sequence shown here is derived from an EMBL/GenBank/DDBJ whole genome shotgun (WGS) entry which is preliminary data.</text>
</comment>
<protein>
    <submittedName>
        <fullName evidence="1">Uncharacterized protein</fullName>
    </submittedName>
</protein>
<reference evidence="1" key="1">
    <citation type="journal article" date="2012" name="PLoS ONE">
        <title>Gene sets for utilization of primary and secondary nutrition supplies in the distal gut of endangered iberian lynx.</title>
        <authorList>
            <person name="Alcaide M."/>
            <person name="Messina E."/>
            <person name="Richter M."/>
            <person name="Bargiela R."/>
            <person name="Peplies J."/>
            <person name="Huws S.A."/>
            <person name="Newbold C.J."/>
            <person name="Golyshin P.N."/>
            <person name="Simon M.A."/>
            <person name="Lopez G."/>
            <person name="Yakimov M.M."/>
            <person name="Ferrer M."/>
        </authorList>
    </citation>
    <scope>NUCLEOTIDE SEQUENCE</scope>
</reference>
<accession>J9GD68</accession>
<name>J9GD68_9ZZZZ</name>
<proteinExistence type="predicted"/>
<gene>
    <name evidence="1" type="ORF">EVA_14566</name>
</gene>
<sequence>MPSYKGRTGNHSPPSVSLHKVLSFLPLFSSGFFHSFSQ</sequence>
<dbReference type="AlphaFoldDB" id="J9GD68"/>